<feature type="transmembrane region" description="Helical" evidence="6">
    <location>
        <begin position="473"/>
        <end position="500"/>
    </location>
</feature>
<dbReference type="AlphaFoldDB" id="A0A9D1PZ37"/>
<name>A0A9D1PZ37_9BACT</name>
<feature type="transmembrane region" description="Helical" evidence="6">
    <location>
        <begin position="12"/>
        <end position="32"/>
    </location>
</feature>
<comment type="caution">
    <text evidence="7">The sequence shown here is derived from an EMBL/GenBank/DDBJ whole genome shotgun (WGS) entry which is preliminary data.</text>
</comment>
<evidence type="ECO:0000256" key="4">
    <source>
        <dbReference type="ARBA" id="ARBA00022989"/>
    </source>
</evidence>
<reference evidence="7" key="2">
    <citation type="submission" date="2021-04" db="EMBL/GenBank/DDBJ databases">
        <authorList>
            <person name="Gilroy R."/>
        </authorList>
    </citation>
    <scope>NUCLEOTIDE SEQUENCE</scope>
    <source>
        <strain evidence="7">ChiHecec2B26-446</strain>
    </source>
</reference>
<evidence type="ECO:0000256" key="5">
    <source>
        <dbReference type="ARBA" id="ARBA00023136"/>
    </source>
</evidence>
<accession>A0A9D1PZ37</accession>
<feature type="transmembrane region" description="Helical" evidence="6">
    <location>
        <begin position="157"/>
        <end position="177"/>
    </location>
</feature>
<feature type="transmembrane region" description="Helical" evidence="6">
    <location>
        <begin position="265"/>
        <end position="287"/>
    </location>
</feature>
<evidence type="ECO:0000256" key="6">
    <source>
        <dbReference type="SAM" id="Phobius"/>
    </source>
</evidence>
<dbReference type="InterPro" id="IPR050833">
    <property type="entry name" value="Poly_Biosynth_Transport"/>
</dbReference>
<reference evidence="7" key="1">
    <citation type="journal article" date="2021" name="PeerJ">
        <title>Extensive microbial diversity within the chicken gut microbiome revealed by metagenomics and culture.</title>
        <authorList>
            <person name="Gilroy R."/>
            <person name="Ravi A."/>
            <person name="Getino M."/>
            <person name="Pursley I."/>
            <person name="Horton D.L."/>
            <person name="Alikhan N.F."/>
            <person name="Baker D."/>
            <person name="Gharbi K."/>
            <person name="Hall N."/>
            <person name="Watson M."/>
            <person name="Adriaenssens E.M."/>
            <person name="Foster-Nyarko E."/>
            <person name="Jarju S."/>
            <person name="Secka A."/>
            <person name="Antonio M."/>
            <person name="Oren A."/>
            <person name="Chaudhuri R.R."/>
            <person name="La Ragione R."/>
            <person name="Hildebrand F."/>
            <person name="Pallen M.J."/>
        </authorList>
    </citation>
    <scope>NUCLEOTIDE SEQUENCE</scope>
    <source>
        <strain evidence="7">ChiHecec2B26-446</strain>
    </source>
</reference>
<evidence type="ECO:0000256" key="3">
    <source>
        <dbReference type="ARBA" id="ARBA00022692"/>
    </source>
</evidence>
<feature type="transmembrane region" description="Helical" evidence="6">
    <location>
        <begin position="52"/>
        <end position="71"/>
    </location>
</feature>
<feature type="transmembrane region" description="Helical" evidence="6">
    <location>
        <begin position="235"/>
        <end position="253"/>
    </location>
</feature>
<dbReference type="Proteomes" id="UP000886752">
    <property type="component" value="Unassembled WGS sequence"/>
</dbReference>
<feature type="transmembrane region" description="Helical" evidence="6">
    <location>
        <begin position="401"/>
        <end position="428"/>
    </location>
</feature>
<dbReference type="GO" id="GO:0005886">
    <property type="term" value="C:plasma membrane"/>
    <property type="evidence" value="ECO:0007669"/>
    <property type="project" value="UniProtKB-SubCell"/>
</dbReference>
<dbReference type="PANTHER" id="PTHR30250:SF11">
    <property type="entry name" value="O-ANTIGEN TRANSPORTER-RELATED"/>
    <property type="match status" value="1"/>
</dbReference>
<evidence type="ECO:0000313" key="7">
    <source>
        <dbReference type="EMBL" id="HIW01183.1"/>
    </source>
</evidence>
<keyword evidence="3 6" id="KW-0812">Transmembrane</keyword>
<keyword evidence="2" id="KW-1003">Cell membrane</keyword>
<evidence type="ECO:0000313" key="8">
    <source>
        <dbReference type="Proteomes" id="UP000886752"/>
    </source>
</evidence>
<feature type="transmembrane region" description="Helical" evidence="6">
    <location>
        <begin position="83"/>
        <end position="104"/>
    </location>
</feature>
<feature type="transmembrane region" description="Helical" evidence="6">
    <location>
        <begin position="308"/>
        <end position="326"/>
    </location>
</feature>
<protein>
    <submittedName>
        <fullName evidence="7">Lipopolysaccharide biosynthesis protein</fullName>
    </submittedName>
</protein>
<sequence length="523" mass="57771">MQGKTPTLARRYLFKLLANIASVPVYLAMEAILPRALGPRLYGEYSFATNLFYQLSGFLDMGTSTCMYNALSRRQTEGSLIAFYMRVSGLVLGITMAVALFLFAVPPVGNLLMPEVPLWLTPFAALWAFLTWWGRVLRSMNDAIGATVPSELVRSSISLIAVAILALLFVCDVLNIATLFAQQYLMLGTTALGYWFVTVHSGRGTWENGGTLCWSLSRQQVRSYTREFFDYSNPLFVQALLAFLMICAERWLLQWFNGSTEQGFFALSQKVSMACFLFVSAMTPLLMRELSIAWGKKDLQAMGRLVDRFAPLLYVVAAYFSCFTLAEGAALVQLFGGAEFAAATVPVQIMALYPLHQAYGQLASSIFHATGRTKTLRNIQMCECVYGLSTAWILLAPHDLFGLSLGATGLAIKTVCVQIVTVNLYLWLASRFVPLSFARNVCHQVWSLAVLLALALLCREATLQLGLGDPSSIVRFFCSGVVYSVLVLGLACLCPAFLGLSRQEVYELKRRFLHRRPGGSQGA</sequence>
<keyword evidence="4 6" id="KW-1133">Transmembrane helix</keyword>
<evidence type="ECO:0000256" key="2">
    <source>
        <dbReference type="ARBA" id="ARBA00022475"/>
    </source>
</evidence>
<dbReference type="EMBL" id="DXHV01000073">
    <property type="protein sequence ID" value="HIW01183.1"/>
    <property type="molecule type" value="Genomic_DNA"/>
</dbReference>
<dbReference type="PANTHER" id="PTHR30250">
    <property type="entry name" value="PST FAMILY PREDICTED COLANIC ACID TRANSPORTER"/>
    <property type="match status" value="1"/>
</dbReference>
<dbReference type="Pfam" id="PF01943">
    <property type="entry name" value="Polysacc_synt"/>
    <property type="match status" value="1"/>
</dbReference>
<feature type="transmembrane region" description="Helical" evidence="6">
    <location>
        <begin position="376"/>
        <end position="395"/>
    </location>
</feature>
<feature type="transmembrane region" description="Helical" evidence="6">
    <location>
        <begin position="448"/>
        <end position="467"/>
    </location>
</feature>
<keyword evidence="5 6" id="KW-0472">Membrane</keyword>
<dbReference type="InterPro" id="IPR002797">
    <property type="entry name" value="Polysacc_synth"/>
</dbReference>
<organism evidence="7 8">
    <name type="scientific">Candidatus Desulfovibrio intestinipullorum</name>
    <dbReference type="NCBI Taxonomy" id="2838536"/>
    <lineage>
        <taxon>Bacteria</taxon>
        <taxon>Pseudomonadati</taxon>
        <taxon>Thermodesulfobacteriota</taxon>
        <taxon>Desulfovibrionia</taxon>
        <taxon>Desulfovibrionales</taxon>
        <taxon>Desulfovibrionaceae</taxon>
        <taxon>Desulfovibrio</taxon>
    </lineage>
</organism>
<gene>
    <name evidence="7" type="ORF">H9894_08350</name>
</gene>
<comment type="subcellular location">
    <subcellularLocation>
        <location evidence="1">Cell membrane</location>
        <topology evidence="1">Multi-pass membrane protein</topology>
    </subcellularLocation>
</comment>
<proteinExistence type="predicted"/>
<evidence type="ECO:0000256" key="1">
    <source>
        <dbReference type="ARBA" id="ARBA00004651"/>
    </source>
</evidence>
<feature type="transmembrane region" description="Helical" evidence="6">
    <location>
        <begin position="116"/>
        <end position="136"/>
    </location>
</feature>